<dbReference type="AlphaFoldDB" id="A0A8T3AXI1"/>
<gene>
    <name evidence="1" type="ORF">KFK09_019741</name>
</gene>
<evidence type="ECO:0000313" key="2">
    <source>
        <dbReference type="Proteomes" id="UP000829196"/>
    </source>
</evidence>
<dbReference type="Proteomes" id="UP000829196">
    <property type="component" value="Unassembled WGS sequence"/>
</dbReference>
<evidence type="ECO:0000313" key="1">
    <source>
        <dbReference type="EMBL" id="KAI0498845.1"/>
    </source>
</evidence>
<reference evidence="1" key="1">
    <citation type="journal article" date="2022" name="Front. Genet.">
        <title>Chromosome-Scale Assembly of the Dendrobium nobile Genome Provides Insights Into the Molecular Mechanism of the Biosynthesis of the Medicinal Active Ingredient of Dendrobium.</title>
        <authorList>
            <person name="Xu Q."/>
            <person name="Niu S.-C."/>
            <person name="Li K.-L."/>
            <person name="Zheng P.-J."/>
            <person name="Zhang X.-J."/>
            <person name="Jia Y."/>
            <person name="Liu Y."/>
            <person name="Niu Y.-X."/>
            <person name="Yu L.-H."/>
            <person name="Chen D.-F."/>
            <person name="Zhang G.-Q."/>
        </authorList>
    </citation>
    <scope>NUCLEOTIDE SEQUENCE</scope>
    <source>
        <tissue evidence="1">Leaf</tissue>
    </source>
</reference>
<protein>
    <submittedName>
        <fullName evidence="1">Uncharacterized protein</fullName>
    </submittedName>
</protein>
<accession>A0A8T3AXI1</accession>
<proteinExistence type="predicted"/>
<sequence length="134" mass="15156">MHHLYHSITFAPHAVFFPRNFPLTNTSARQHTRSGLPLLTKPCARCLRSSAREPLLGFSQSIFDLEYLPSARDPLVGCSRSGIQTSARDREHHCLLLASAGLAWKLRPRQQVTKRREANNKKEQLGVVDLKSKL</sequence>
<dbReference type="EMBL" id="JAGYWB010000014">
    <property type="protein sequence ID" value="KAI0498845.1"/>
    <property type="molecule type" value="Genomic_DNA"/>
</dbReference>
<name>A0A8T3AXI1_DENNO</name>
<keyword evidence="2" id="KW-1185">Reference proteome</keyword>
<organism evidence="1 2">
    <name type="scientific">Dendrobium nobile</name>
    <name type="common">Orchid</name>
    <dbReference type="NCBI Taxonomy" id="94219"/>
    <lineage>
        <taxon>Eukaryota</taxon>
        <taxon>Viridiplantae</taxon>
        <taxon>Streptophyta</taxon>
        <taxon>Embryophyta</taxon>
        <taxon>Tracheophyta</taxon>
        <taxon>Spermatophyta</taxon>
        <taxon>Magnoliopsida</taxon>
        <taxon>Liliopsida</taxon>
        <taxon>Asparagales</taxon>
        <taxon>Orchidaceae</taxon>
        <taxon>Epidendroideae</taxon>
        <taxon>Malaxideae</taxon>
        <taxon>Dendrobiinae</taxon>
        <taxon>Dendrobium</taxon>
    </lineage>
</organism>
<comment type="caution">
    <text evidence="1">The sequence shown here is derived from an EMBL/GenBank/DDBJ whole genome shotgun (WGS) entry which is preliminary data.</text>
</comment>